<gene>
    <name evidence="2" type="ORF">CKAH01_15104</name>
</gene>
<name>A0AAD9YL74_COLKA</name>
<reference evidence="2" key="1">
    <citation type="submission" date="2023-02" db="EMBL/GenBank/DDBJ databases">
        <title>Colletotrichum kahawae CIFC_Que2 genome sequencing and assembly.</title>
        <authorList>
            <person name="Baroncelli R."/>
        </authorList>
    </citation>
    <scope>NUCLEOTIDE SEQUENCE</scope>
    <source>
        <strain evidence="2">CIFC_Que2</strain>
    </source>
</reference>
<sequence length="98" mass="10174">MHDVSSAANSPPSSSVSLGGPPGFRPALLETLAASHARRRRLEQSGRDRVASHFESSLSWLQQPTLRATVATATNPGLFTELGADICGAAGDTSTRSA</sequence>
<dbReference type="Proteomes" id="UP001281614">
    <property type="component" value="Unassembled WGS sequence"/>
</dbReference>
<evidence type="ECO:0000313" key="2">
    <source>
        <dbReference type="EMBL" id="KAK2769646.1"/>
    </source>
</evidence>
<comment type="caution">
    <text evidence="2">The sequence shown here is derived from an EMBL/GenBank/DDBJ whole genome shotgun (WGS) entry which is preliminary data.</text>
</comment>
<accession>A0AAD9YL74</accession>
<dbReference type="EMBL" id="VYYT01000108">
    <property type="protein sequence ID" value="KAK2769646.1"/>
    <property type="molecule type" value="Genomic_DNA"/>
</dbReference>
<evidence type="ECO:0000256" key="1">
    <source>
        <dbReference type="SAM" id="MobiDB-lite"/>
    </source>
</evidence>
<organism evidence="2 3">
    <name type="scientific">Colletotrichum kahawae</name>
    <name type="common">Coffee berry disease fungus</name>
    <dbReference type="NCBI Taxonomy" id="34407"/>
    <lineage>
        <taxon>Eukaryota</taxon>
        <taxon>Fungi</taxon>
        <taxon>Dikarya</taxon>
        <taxon>Ascomycota</taxon>
        <taxon>Pezizomycotina</taxon>
        <taxon>Sordariomycetes</taxon>
        <taxon>Hypocreomycetidae</taxon>
        <taxon>Glomerellales</taxon>
        <taxon>Glomerellaceae</taxon>
        <taxon>Colletotrichum</taxon>
        <taxon>Colletotrichum gloeosporioides species complex</taxon>
    </lineage>
</organism>
<feature type="region of interest" description="Disordered" evidence="1">
    <location>
        <begin position="1"/>
        <end position="22"/>
    </location>
</feature>
<evidence type="ECO:0000313" key="3">
    <source>
        <dbReference type="Proteomes" id="UP001281614"/>
    </source>
</evidence>
<proteinExistence type="predicted"/>
<feature type="compositionally biased region" description="Low complexity" evidence="1">
    <location>
        <begin position="1"/>
        <end position="17"/>
    </location>
</feature>
<dbReference type="AlphaFoldDB" id="A0AAD9YL74"/>
<protein>
    <submittedName>
        <fullName evidence="2">Uncharacterized protein</fullName>
    </submittedName>
</protein>
<keyword evidence="3" id="KW-1185">Reference proteome</keyword>